<organism evidence="1 2">
    <name type="scientific">Candidatus Enterococcus avicola</name>
    <dbReference type="NCBI Taxonomy" id="2838561"/>
    <lineage>
        <taxon>Bacteria</taxon>
        <taxon>Bacillati</taxon>
        <taxon>Bacillota</taxon>
        <taxon>Bacilli</taxon>
        <taxon>Lactobacillales</taxon>
        <taxon>Enterococcaceae</taxon>
        <taxon>Enterococcus</taxon>
    </lineage>
</organism>
<reference evidence="1" key="1">
    <citation type="journal article" date="2021" name="PeerJ">
        <title>Extensive microbial diversity within the chicken gut microbiome revealed by metagenomics and culture.</title>
        <authorList>
            <person name="Gilroy R."/>
            <person name="Ravi A."/>
            <person name="Getino M."/>
            <person name="Pursley I."/>
            <person name="Horton D.L."/>
            <person name="Alikhan N.F."/>
            <person name="Baker D."/>
            <person name="Gharbi K."/>
            <person name="Hall N."/>
            <person name="Watson M."/>
            <person name="Adriaenssens E.M."/>
            <person name="Foster-Nyarko E."/>
            <person name="Jarju S."/>
            <person name="Secka A."/>
            <person name="Antonio M."/>
            <person name="Oren A."/>
            <person name="Chaudhuri R.R."/>
            <person name="La Ragione R."/>
            <person name="Hildebrand F."/>
            <person name="Pallen M.J."/>
        </authorList>
    </citation>
    <scope>NUCLEOTIDE SEQUENCE</scope>
    <source>
        <strain evidence="1">CHK172-16539</strain>
    </source>
</reference>
<dbReference type="GO" id="GO:0006281">
    <property type="term" value="P:DNA repair"/>
    <property type="evidence" value="ECO:0007669"/>
    <property type="project" value="InterPro"/>
</dbReference>
<proteinExistence type="predicted"/>
<dbReference type="SUPFAM" id="SSF103084">
    <property type="entry name" value="Holliday junction resolvase RusA"/>
    <property type="match status" value="1"/>
</dbReference>
<gene>
    <name evidence="1" type="ORF">IAA20_02400</name>
</gene>
<protein>
    <submittedName>
        <fullName evidence="1">Uncharacterized protein</fullName>
    </submittedName>
</protein>
<comment type="caution">
    <text evidence="1">The sequence shown here is derived from an EMBL/GenBank/DDBJ whole genome shotgun (WGS) entry which is preliminary data.</text>
</comment>
<name>A0A9D2F6F9_9ENTE</name>
<dbReference type="AlphaFoldDB" id="A0A9D2F6F9"/>
<sequence>MSKLVIPLNVFQIATIRNKKRRLVYMTLNEWINIHGKPKGRMIAAGYKKKIQERIRLYVAQAMVDGLEPINQHTHLNLTWYFENRRIDLDNWSFTRKFILDAFQETSVRGKVFLPNDNLTYIDGIHDDFTGIDKIHPRVEIDWRSDDG</sequence>
<dbReference type="Proteomes" id="UP000824063">
    <property type="component" value="Unassembled WGS sequence"/>
</dbReference>
<dbReference type="EMBL" id="DXBN01000057">
    <property type="protein sequence ID" value="HIZ52777.1"/>
    <property type="molecule type" value="Genomic_DNA"/>
</dbReference>
<dbReference type="Gene3D" id="3.30.1330.70">
    <property type="entry name" value="Holliday junction resolvase RusA"/>
    <property type="match status" value="1"/>
</dbReference>
<dbReference type="GO" id="GO:0000287">
    <property type="term" value="F:magnesium ion binding"/>
    <property type="evidence" value="ECO:0007669"/>
    <property type="project" value="InterPro"/>
</dbReference>
<accession>A0A9D2F6F9</accession>
<evidence type="ECO:0000313" key="2">
    <source>
        <dbReference type="Proteomes" id="UP000824063"/>
    </source>
</evidence>
<evidence type="ECO:0000313" key="1">
    <source>
        <dbReference type="EMBL" id="HIZ52777.1"/>
    </source>
</evidence>
<reference evidence="1" key="2">
    <citation type="submission" date="2021-04" db="EMBL/GenBank/DDBJ databases">
        <authorList>
            <person name="Gilroy R."/>
        </authorList>
    </citation>
    <scope>NUCLEOTIDE SEQUENCE</scope>
    <source>
        <strain evidence="1">CHK172-16539</strain>
    </source>
</reference>
<dbReference type="InterPro" id="IPR036614">
    <property type="entry name" value="RusA-like_sf"/>
</dbReference>
<dbReference type="GO" id="GO:0006310">
    <property type="term" value="P:DNA recombination"/>
    <property type="evidence" value="ECO:0007669"/>
    <property type="project" value="InterPro"/>
</dbReference>